<evidence type="ECO:0000313" key="9">
    <source>
        <dbReference type="EMBL" id="QKI88266.1"/>
    </source>
</evidence>
<evidence type="ECO:0000313" key="10">
    <source>
        <dbReference type="Proteomes" id="UP000504724"/>
    </source>
</evidence>
<dbReference type="InterPro" id="IPR000700">
    <property type="entry name" value="PAS-assoc_C"/>
</dbReference>
<dbReference type="SUPFAM" id="SSF55073">
    <property type="entry name" value="Nucleotide cyclase"/>
    <property type="match status" value="1"/>
</dbReference>
<dbReference type="Pfam" id="PF00563">
    <property type="entry name" value="EAL"/>
    <property type="match status" value="1"/>
</dbReference>
<dbReference type="SUPFAM" id="SSF52172">
    <property type="entry name" value="CheY-like"/>
    <property type="match status" value="1"/>
</dbReference>
<dbReference type="SMART" id="SM00267">
    <property type="entry name" value="GGDEF"/>
    <property type="match status" value="1"/>
</dbReference>
<proteinExistence type="predicted"/>
<dbReference type="InterPro" id="IPR035965">
    <property type="entry name" value="PAS-like_dom_sf"/>
</dbReference>
<dbReference type="InterPro" id="IPR001789">
    <property type="entry name" value="Sig_transdc_resp-reg_receiver"/>
</dbReference>
<keyword evidence="3" id="KW-0597">Phosphoprotein</keyword>
<evidence type="ECO:0000256" key="1">
    <source>
        <dbReference type="ARBA" id="ARBA00012282"/>
    </source>
</evidence>
<dbReference type="InterPro" id="IPR052155">
    <property type="entry name" value="Biofilm_reg_signaling"/>
</dbReference>
<dbReference type="NCBIfam" id="TIGR00254">
    <property type="entry name" value="GGDEF"/>
    <property type="match status" value="1"/>
</dbReference>
<dbReference type="PROSITE" id="PS50110">
    <property type="entry name" value="RESPONSE_REGULATORY"/>
    <property type="match status" value="1"/>
</dbReference>
<organism evidence="9 10">
    <name type="scientific">Thiomicrorhabdus xiamenensis</name>
    <dbReference type="NCBI Taxonomy" id="2739063"/>
    <lineage>
        <taxon>Bacteria</taxon>
        <taxon>Pseudomonadati</taxon>
        <taxon>Pseudomonadota</taxon>
        <taxon>Gammaproteobacteria</taxon>
        <taxon>Thiotrichales</taxon>
        <taxon>Piscirickettsiaceae</taxon>
        <taxon>Thiomicrorhabdus</taxon>
    </lineage>
</organism>
<dbReference type="PROSITE" id="PS50887">
    <property type="entry name" value="GGDEF"/>
    <property type="match status" value="1"/>
</dbReference>
<feature type="coiled-coil region" evidence="4">
    <location>
        <begin position="398"/>
        <end position="447"/>
    </location>
</feature>
<dbReference type="InterPro" id="IPR043128">
    <property type="entry name" value="Rev_trsase/Diguanyl_cyclase"/>
</dbReference>
<dbReference type="PANTHER" id="PTHR44757:SF2">
    <property type="entry name" value="BIOFILM ARCHITECTURE MAINTENANCE PROTEIN MBAA"/>
    <property type="match status" value="1"/>
</dbReference>
<dbReference type="PROSITE" id="PS50883">
    <property type="entry name" value="EAL"/>
    <property type="match status" value="1"/>
</dbReference>
<dbReference type="InterPro" id="IPR029787">
    <property type="entry name" value="Nucleotide_cyclase"/>
</dbReference>
<dbReference type="CDD" id="cd01949">
    <property type="entry name" value="GGDEF"/>
    <property type="match status" value="1"/>
</dbReference>
<dbReference type="PANTHER" id="PTHR44757">
    <property type="entry name" value="DIGUANYLATE CYCLASE DGCP"/>
    <property type="match status" value="1"/>
</dbReference>
<evidence type="ECO:0000259" key="7">
    <source>
        <dbReference type="PROSITE" id="PS50883"/>
    </source>
</evidence>
<feature type="domain" description="Response regulatory" evidence="5">
    <location>
        <begin position="8"/>
        <end position="124"/>
    </location>
</feature>
<dbReference type="AlphaFoldDB" id="A0A7D4T938"/>
<dbReference type="Gene3D" id="3.20.20.450">
    <property type="entry name" value="EAL domain"/>
    <property type="match status" value="1"/>
</dbReference>
<feature type="domain" description="PAC" evidence="6">
    <location>
        <begin position="210"/>
        <end position="262"/>
    </location>
</feature>
<dbReference type="InterPro" id="IPR011006">
    <property type="entry name" value="CheY-like_superfamily"/>
</dbReference>
<dbReference type="Gene3D" id="3.40.50.2300">
    <property type="match status" value="1"/>
</dbReference>
<dbReference type="SMART" id="SM00448">
    <property type="entry name" value="REC"/>
    <property type="match status" value="1"/>
</dbReference>
<keyword evidence="10" id="KW-1185">Reference proteome</keyword>
<gene>
    <name evidence="9" type="ORF">HQN79_01075</name>
</gene>
<dbReference type="Pfam" id="PF00072">
    <property type="entry name" value="Response_reg"/>
    <property type="match status" value="1"/>
</dbReference>
<accession>A0A7D4T938</accession>
<evidence type="ECO:0000256" key="2">
    <source>
        <dbReference type="ARBA" id="ARBA00022636"/>
    </source>
</evidence>
<dbReference type="KEGG" id="txa:HQN79_01075"/>
<dbReference type="SUPFAM" id="SSF55785">
    <property type="entry name" value="PYP-like sensor domain (PAS domain)"/>
    <property type="match status" value="1"/>
</dbReference>
<dbReference type="GO" id="GO:0000160">
    <property type="term" value="P:phosphorelay signal transduction system"/>
    <property type="evidence" value="ECO:0007669"/>
    <property type="project" value="InterPro"/>
</dbReference>
<feature type="modified residue" description="4-aspartylphosphate" evidence="3">
    <location>
        <position position="57"/>
    </location>
</feature>
<dbReference type="InterPro" id="IPR001633">
    <property type="entry name" value="EAL_dom"/>
</dbReference>
<dbReference type="SUPFAM" id="SSF141868">
    <property type="entry name" value="EAL domain-like"/>
    <property type="match status" value="1"/>
</dbReference>
<name>A0A7D4T938_9GAMM</name>
<reference evidence="9 10" key="1">
    <citation type="submission" date="2020-05" db="EMBL/GenBank/DDBJ databases">
        <title>Thiomicrorhabdus sediminis sp.nov. and Thiomicrorhabdus xiamenensis sp.nov., novel sulfur-oxidizing bacteria isolated from coastal sediment.</title>
        <authorList>
            <person name="Liu X."/>
        </authorList>
    </citation>
    <scope>NUCLEOTIDE SEQUENCE [LARGE SCALE GENOMIC DNA]</scope>
    <source>
        <strain evidence="9 10">G2</strain>
    </source>
</reference>
<protein>
    <recommendedName>
        <fullName evidence="1">cyclic-guanylate-specific phosphodiesterase</fullName>
        <ecNumber evidence="1">3.1.4.52</ecNumber>
    </recommendedName>
</protein>
<evidence type="ECO:0000259" key="5">
    <source>
        <dbReference type="PROSITE" id="PS50110"/>
    </source>
</evidence>
<dbReference type="InterPro" id="IPR000160">
    <property type="entry name" value="GGDEF_dom"/>
</dbReference>
<dbReference type="InterPro" id="IPR035919">
    <property type="entry name" value="EAL_sf"/>
</dbReference>
<dbReference type="EMBL" id="CP054020">
    <property type="protein sequence ID" value="QKI88266.1"/>
    <property type="molecule type" value="Genomic_DNA"/>
</dbReference>
<dbReference type="Pfam" id="PF00990">
    <property type="entry name" value="GGDEF"/>
    <property type="match status" value="1"/>
</dbReference>
<dbReference type="FunFam" id="3.20.20.450:FF:000001">
    <property type="entry name" value="Cyclic di-GMP phosphodiesterase yahA"/>
    <property type="match status" value="1"/>
</dbReference>
<dbReference type="Gene3D" id="3.30.70.270">
    <property type="match status" value="1"/>
</dbReference>
<keyword evidence="2" id="KW-0973">c-di-GMP</keyword>
<dbReference type="SMART" id="SM00052">
    <property type="entry name" value="EAL"/>
    <property type="match status" value="1"/>
</dbReference>
<dbReference type="GO" id="GO:0071111">
    <property type="term" value="F:cyclic-guanylate-specific phosphodiesterase activity"/>
    <property type="evidence" value="ECO:0007669"/>
    <property type="project" value="UniProtKB-EC"/>
</dbReference>
<dbReference type="Gene3D" id="3.30.450.20">
    <property type="entry name" value="PAS domain"/>
    <property type="match status" value="1"/>
</dbReference>
<evidence type="ECO:0000256" key="4">
    <source>
        <dbReference type="SAM" id="Coils"/>
    </source>
</evidence>
<feature type="domain" description="GGDEF" evidence="8">
    <location>
        <begin position="292"/>
        <end position="425"/>
    </location>
</feature>
<dbReference type="CDD" id="cd01948">
    <property type="entry name" value="EAL"/>
    <property type="match status" value="1"/>
</dbReference>
<evidence type="ECO:0000256" key="3">
    <source>
        <dbReference type="PROSITE-ProRule" id="PRU00169"/>
    </source>
</evidence>
<keyword evidence="4" id="KW-0175">Coiled coil</keyword>
<feature type="domain" description="EAL" evidence="7">
    <location>
        <begin position="434"/>
        <end position="686"/>
    </location>
</feature>
<evidence type="ECO:0000259" key="8">
    <source>
        <dbReference type="PROSITE" id="PS50887"/>
    </source>
</evidence>
<dbReference type="Proteomes" id="UP000504724">
    <property type="component" value="Chromosome"/>
</dbReference>
<evidence type="ECO:0000259" key="6">
    <source>
        <dbReference type="PROSITE" id="PS50113"/>
    </source>
</evidence>
<dbReference type="PROSITE" id="PS50113">
    <property type="entry name" value="PAC"/>
    <property type="match status" value="1"/>
</dbReference>
<dbReference type="Gene3D" id="2.10.70.100">
    <property type="match status" value="1"/>
</dbReference>
<sequence>MSEASLATILIIEDDQVTRMTLSKVLSRSGYRIIETKNGREGLSAYMEHHPDLVLMDVMMPRLDGFATTRAIREYEQERAIPILMLTSLDDIESIDGAFEAGATDFITKPINWGIFVQRVKYALRTATIEAKLRNQQAQLNFAQKLAKLGYWEWDALLDRVTGSASAFALFDVPAKGKITLEQFLNHVKPQDKSLINQALSDLTLGHSAIQVSFRIVSHDGSIRHVEFLGQGEFSADGHLIRINGSAQDISRLHRAETQIEYQNNHDSLTGLPNRHHATRTLKCYLEESRQKNCAVILFDIDRFKHLNGHLGQEYGDQLLISLAQRLKRIIREEDYVARLGNDEFCILISNLQNLNELNHLINRLEKNLNSPFVIDTQEVFLSFSTGIASYPEDGQSAEELMNNANVARANAKNLGGNQYLFYQNHMNESVKEAIQLENDLRNALKNREIEVYYQPQVDAQTLKPCGSEALVRWHHPKMGLISPAVFVPLAETIGLINEIGDYVMRQAIMQTCEWYQQGYSLRIGINLSSRQFTHNDLMRTMQSILSETKLPSHLIDLEITESLAMNDANHTKHQLNGLKAMGVSISIDDFGTGYSSLAYLQSFPIDTIKIDRSFVMNLDSNAGRAIAKAIIAMGHALDLEVIAEGIENDEQVTQLRSKGCHVFQGFKFGKPMPADDFFKWLQSHQ</sequence>
<dbReference type="RefSeq" id="WP_173283862.1">
    <property type="nucleotide sequence ID" value="NZ_CP054020.1"/>
</dbReference>
<dbReference type="EC" id="3.1.4.52" evidence="1"/>